<keyword evidence="5" id="KW-1185">Reference proteome</keyword>
<protein>
    <submittedName>
        <fullName evidence="4">Uncharacterized protein</fullName>
    </submittedName>
</protein>
<dbReference type="InterPro" id="IPR021765">
    <property type="entry name" value="UstYa-like"/>
</dbReference>
<evidence type="ECO:0000313" key="4">
    <source>
        <dbReference type="EMBL" id="KAK4502425.1"/>
    </source>
</evidence>
<evidence type="ECO:0000256" key="2">
    <source>
        <dbReference type="ARBA" id="ARBA00023002"/>
    </source>
</evidence>
<dbReference type="Proteomes" id="UP001305779">
    <property type="component" value="Unassembled WGS sequence"/>
</dbReference>
<comment type="caution">
    <text evidence="4">The sequence shown here is derived from an EMBL/GenBank/DDBJ whole genome shotgun (WGS) entry which is preliminary data.</text>
</comment>
<keyword evidence="2" id="KW-0560">Oxidoreductase</keyword>
<gene>
    <name evidence="4" type="ORF">PRZ48_005850</name>
</gene>
<dbReference type="PANTHER" id="PTHR33365">
    <property type="entry name" value="YALI0B05434P"/>
    <property type="match status" value="1"/>
</dbReference>
<dbReference type="Pfam" id="PF11807">
    <property type="entry name" value="UstYa"/>
    <property type="match status" value="1"/>
</dbReference>
<organism evidence="4 5">
    <name type="scientific">Zasmidium cellare</name>
    <name type="common">Wine cellar mold</name>
    <name type="synonym">Racodium cellare</name>
    <dbReference type="NCBI Taxonomy" id="395010"/>
    <lineage>
        <taxon>Eukaryota</taxon>
        <taxon>Fungi</taxon>
        <taxon>Dikarya</taxon>
        <taxon>Ascomycota</taxon>
        <taxon>Pezizomycotina</taxon>
        <taxon>Dothideomycetes</taxon>
        <taxon>Dothideomycetidae</taxon>
        <taxon>Mycosphaerellales</taxon>
        <taxon>Mycosphaerellaceae</taxon>
        <taxon>Zasmidium</taxon>
    </lineage>
</organism>
<dbReference type="PANTHER" id="PTHR33365:SF11">
    <property type="entry name" value="TAT PATHWAY SIGNAL SEQUENCE"/>
    <property type="match status" value="1"/>
</dbReference>
<comment type="pathway">
    <text evidence="1">Mycotoxin biosynthesis.</text>
</comment>
<sequence length="150" mass="17364">MAAWDSLIPKGRGWIKHPELNDGQLSSVSVFHQLHCLNDVRRVYYSLTNASDEALDMWHFTPSHMRHCFEYIRQELMCAADSSLEPWRDEVGGATGWNVQRKCHDYEYLKAFAEEWRADNYEGFEDVDVFNITTGEGVKPSDLPEIPHDS</sequence>
<dbReference type="EMBL" id="JAXOVC010000004">
    <property type="protein sequence ID" value="KAK4502425.1"/>
    <property type="molecule type" value="Genomic_DNA"/>
</dbReference>
<accession>A0ABR0EMN0</accession>
<evidence type="ECO:0000256" key="3">
    <source>
        <dbReference type="ARBA" id="ARBA00035112"/>
    </source>
</evidence>
<name>A0ABR0EMN0_ZASCE</name>
<evidence type="ECO:0000256" key="1">
    <source>
        <dbReference type="ARBA" id="ARBA00004685"/>
    </source>
</evidence>
<evidence type="ECO:0000313" key="5">
    <source>
        <dbReference type="Proteomes" id="UP001305779"/>
    </source>
</evidence>
<reference evidence="4 5" key="1">
    <citation type="journal article" date="2023" name="G3 (Bethesda)">
        <title>A chromosome-level genome assembly of Zasmidium syzygii isolated from banana leaves.</title>
        <authorList>
            <person name="van Westerhoven A.C."/>
            <person name="Mehrabi R."/>
            <person name="Talebi R."/>
            <person name="Steentjes M.B.F."/>
            <person name="Corcolon B."/>
            <person name="Chong P.A."/>
            <person name="Kema G.H.J."/>
            <person name="Seidl M.F."/>
        </authorList>
    </citation>
    <scope>NUCLEOTIDE SEQUENCE [LARGE SCALE GENOMIC DNA]</scope>
    <source>
        <strain evidence="4 5">P124</strain>
    </source>
</reference>
<proteinExistence type="inferred from homology"/>
<comment type="similarity">
    <text evidence="3">Belongs to the ustYa family.</text>
</comment>